<feature type="chain" id="PRO_5030668384" description="DUF560 domain-containing protein" evidence="1">
    <location>
        <begin position="24"/>
        <end position="456"/>
    </location>
</feature>
<organism evidence="2 3">
    <name type="scientific">Pseudoteredinibacter isoporae</name>
    <dbReference type="NCBI Taxonomy" id="570281"/>
    <lineage>
        <taxon>Bacteria</taxon>
        <taxon>Pseudomonadati</taxon>
        <taxon>Pseudomonadota</taxon>
        <taxon>Gammaproteobacteria</taxon>
        <taxon>Cellvibrionales</taxon>
        <taxon>Cellvibrionaceae</taxon>
        <taxon>Pseudoteredinibacter</taxon>
    </lineage>
</organism>
<dbReference type="RefSeq" id="WP_166852420.1">
    <property type="nucleotide sequence ID" value="NZ_JAAONY010000001.1"/>
</dbReference>
<protein>
    <recommendedName>
        <fullName evidence="4">DUF560 domain-containing protein</fullName>
    </recommendedName>
</protein>
<proteinExistence type="predicted"/>
<accession>A0A7X0JRF8</accession>
<evidence type="ECO:0000313" key="3">
    <source>
        <dbReference type="Proteomes" id="UP000528457"/>
    </source>
</evidence>
<feature type="signal peptide" evidence="1">
    <location>
        <begin position="1"/>
        <end position="23"/>
    </location>
</feature>
<evidence type="ECO:0000256" key="1">
    <source>
        <dbReference type="SAM" id="SignalP"/>
    </source>
</evidence>
<evidence type="ECO:0008006" key="4">
    <source>
        <dbReference type="Google" id="ProtNLM"/>
    </source>
</evidence>
<keyword evidence="1" id="KW-0732">Signal</keyword>
<name>A0A7X0JRF8_9GAMM</name>
<dbReference type="SUPFAM" id="SSF56935">
    <property type="entry name" value="Porins"/>
    <property type="match status" value="1"/>
</dbReference>
<dbReference type="AlphaFoldDB" id="A0A7X0JRF8"/>
<keyword evidence="3" id="KW-1185">Reference proteome</keyword>
<gene>
    <name evidence="2" type="ORF">HNR48_000319</name>
</gene>
<evidence type="ECO:0000313" key="2">
    <source>
        <dbReference type="EMBL" id="MBB6520041.1"/>
    </source>
</evidence>
<dbReference type="EMBL" id="JACHHT010000001">
    <property type="protein sequence ID" value="MBB6520041.1"/>
    <property type="molecule type" value="Genomic_DNA"/>
</dbReference>
<sequence length="456" mass="51830">MIFKTGIGCVFLSLLLLPLPGNAGSGSPDRLEDALKAIAQGNFSSAERKLILLLGEDPSAHRARLELARILALRGSCDRALGQIRILRQSVELPETVNERVDVIADRCIKRFKKNRLYSKLAYNTGRDSNALLWSDPSLFGFTSVAFLDDLYVARGQEVFVFDNYGLPIGSDTNSLFVPDRTECQNNGCAEGTSSNFHKLSFQGVMQRNMLTDSERPLYWNTTLKLSSKTFSEDSVDDHNSYQLNTGLRRLFGEHSYLSGKIHTRKIDRDNLGHLTYHGFNVGLEHFFSAGRFSANYHKMQQKYVGPNSTGHSNRYQSITLHQSFSLSPKLRLSAHLKSIKVKSRAVDQADYNYVYPYEDNTLNLNYTAVSSGLNVNYSYNSRLNFGLSGRYIDYNYQQQSDRKFYRLGLESSYKVNSRWKLLASYRREHRSHLGPNADDRNLFTLGVEWKPNGKK</sequence>
<reference evidence="2 3" key="1">
    <citation type="submission" date="2020-08" db="EMBL/GenBank/DDBJ databases">
        <title>Genomic Encyclopedia of Type Strains, Phase IV (KMG-IV): sequencing the most valuable type-strain genomes for metagenomic binning, comparative biology and taxonomic classification.</title>
        <authorList>
            <person name="Goeker M."/>
        </authorList>
    </citation>
    <scope>NUCLEOTIDE SEQUENCE [LARGE SCALE GENOMIC DNA]</scope>
    <source>
        <strain evidence="2 3">DSM 22368</strain>
    </source>
</reference>
<comment type="caution">
    <text evidence="2">The sequence shown here is derived from an EMBL/GenBank/DDBJ whole genome shotgun (WGS) entry which is preliminary data.</text>
</comment>
<dbReference type="InParanoid" id="A0A7X0JRF8"/>
<dbReference type="Proteomes" id="UP000528457">
    <property type="component" value="Unassembled WGS sequence"/>
</dbReference>